<organism evidence="1 2">
    <name type="scientific">Bauhinia variegata</name>
    <name type="common">Purple orchid tree</name>
    <name type="synonym">Phanera variegata</name>
    <dbReference type="NCBI Taxonomy" id="167791"/>
    <lineage>
        <taxon>Eukaryota</taxon>
        <taxon>Viridiplantae</taxon>
        <taxon>Streptophyta</taxon>
        <taxon>Embryophyta</taxon>
        <taxon>Tracheophyta</taxon>
        <taxon>Spermatophyta</taxon>
        <taxon>Magnoliopsida</taxon>
        <taxon>eudicotyledons</taxon>
        <taxon>Gunneridae</taxon>
        <taxon>Pentapetalae</taxon>
        <taxon>rosids</taxon>
        <taxon>fabids</taxon>
        <taxon>Fabales</taxon>
        <taxon>Fabaceae</taxon>
        <taxon>Cercidoideae</taxon>
        <taxon>Cercideae</taxon>
        <taxon>Bauhiniinae</taxon>
        <taxon>Bauhinia</taxon>
    </lineage>
</organism>
<reference evidence="1 2" key="1">
    <citation type="journal article" date="2022" name="DNA Res.">
        <title>Chromosomal-level genome assembly of the orchid tree Bauhinia variegata (Leguminosae; Cercidoideae) supports the allotetraploid origin hypothesis of Bauhinia.</title>
        <authorList>
            <person name="Zhong Y."/>
            <person name="Chen Y."/>
            <person name="Zheng D."/>
            <person name="Pang J."/>
            <person name="Liu Y."/>
            <person name="Luo S."/>
            <person name="Meng S."/>
            <person name="Qian L."/>
            <person name="Wei D."/>
            <person name="Dai S."/>
            <person name="Zhou R."/>
        </authorList>
    </citation>
    <scope>NUCLEOTIDE SEQUENCE [LARGE SCALE GENOMIC DNA]</scope>
    <source>
        <strain evidence="1">BV-YZ2020</strain>
    </source>
</reference>
<name>A0ACB9PF87_BAUVA</name>
<evidence type="ECO:0000313" key="2">
    <source>
        <dbReference type="Proteomes" id="UP000828941"/>
    </source>
</evidence>
<dbReference type="EMBL" id="CM039429">
    <property type="protein sequence ID" value="KAI4346742.1"/>
    <property type="molecule type" value="Genomic_DNA"/>
</dbReference>
<comment type="caution">
    <text evidence="1">The sequence shown here is derived from an EMBL/GenBank/DDBJ whole genome shotgun (WGS) entry which is preliminary data.</text>
</comment>
<protein>
    <submittedName>
        <fullName evidence="1">Uncharacterized protein</fullName>
    </submittedName>
</protein>
<keyword evidence="2" id="KW-1185">Reference proteome</keyword>
<evidence type="ECO:0000313" key="1">
    <source>
        <dbReference type="EMBL" id="KAI4346742.1"/>
    </source>
</evidence>
<proteinExistence type="predicted"/>
<gene>
    <name evidence="1" type="ORF">L6164_007614</name>
</gene>
<sequence length="336" mass="37739">MARSANGQQEELEDDDEENLTGNGSSSHKVKLDGAKREQGINTHRLKHSETEQRRRSKINERFQTLRDLIPQNDQRRDKASFLLEVIEYIQFLQEKLQLYEQSYQGWSQEPTKLTPWRNHGPAKNVTDHPQALQNGSNHENNDVVFSSLPTNAQNPIESDLFTTTVQKAYHHGSATESIHLSMQMHSDLFDPVVSGGLPNQHLHESLSNSENTSFHPQPEEWLDRPNEDNCLVRDNSLKEHAELTVDSGSINISTSYSQGILNTLTQALQSLGVDMSQASVSVQIDVGRRANTASTSSSKSHENQFVDNQVMACSGVDHCNEESGQSLKRLRTEAN</sequence>
<accession>A0ACB9PF87</accession>
<dbReference type="Proteomes" id="UP000828941">
    <property type="component" value="Chromosome 4"/>
</dbReference>